<evidence type="ECO:0000313" key="2">
    <source>
        <dbReference type="Proteomes" id="UP000887159"/>
    </source>
</evidence>
<protein>
    <submittedName>
        <fullName evidence="1">Uncharacterized protein</fullName>
    </submittedName>
</protein>
<reference evidence="1" key="1">
    <citation type="submission" date="2020-08" db="EMBL/GenBank/DDBJ databases">
        <title>Multicomponent nature underlies the extraordinary mechanical properties of spider dragline silk.</title>
        <authorList>
            <person name="Kono N."/>
            <person name="Nakamura H."/>
            <person name="Mori M."/>
            <person name="Yoshida Y."/>
            <person name="Ohtoshi R."/>
            <person name="Malay A.D."/>
            <person name="Moran D.A.P."/>
            <person name="Tomita M."/>
            <person name="Numata K."/>
            <person name="Arakawa K."/>
        </authorList>
    </citation>
    <scope>NUCLEOTIDE SEQUENCE</scope>
</reference>
<dbReference type="EMBL" id="BMAU01021388">
    <property type="protein sequence ID" value="GFY29425.1"/>
    <property type="molecule type" value="Genomic_DNA"/>
</dbReference>
<keyword evidence="2" id="KW-1185">Reference proteome</keyword>
<dbReference type="Proteomes" id="UP000887159">
    <property type="component" value="Unassembled WGS sequence"/>
</dbReference>
<accession>A0A8X6W794</accession>
<comment type="caution">
    <text evidence="1">The sequence shown here is derived from an EMBL/GenBank/DDBJ whole genome shotgun (WGS) entry which is preliminary data.</text>
</comment>
<name>A0A8X6W794_TRICX</name>
<evidence type="ECO:0000313" key="1">
    <source>
        <dbReference type="EMBL" id="GFY29425.1"/>
    </source>
</evidence>
<dbReference type="AlphaFoldDB" id="A0A8X6W794"/>
<proteinExistence type="predicted"/>
<sequence length="344" mass="38682">MLIYELPASSLKCRAQPNVIRRSFEPHDQMLYHRTILEPHTSYPISAGTHYIVLTVKKPAFGLDIIPESLLPQLIQKGFHVGDFRKVKKFNQTPYKLPPPTPIHVPAEKRPLEENSLPKKRVRITPVMRRVSRRFELPMQIPQPPVQIPDVLEPVQIPLVPQSPVQIPDVLEPVQIPLVPQSPVQIPVSHVSEPRVQIPVSQVPQSRVQIPLVQIPDVPEHVQIPVSQVPQSPVKILHVQIPDVPEHVQIPVSQVPQPPMQILHVSEPPVQILYVSEPVQIPVSQVSQSPVQIPVSQVSQSPVQIPVSQVPQPPMQLLPELDTLDPLESTDAFNQLMWFVFGPQ</sequence>
<gene>
    <name evidence="1" type="primary">NCL1_54228</name>
    <name evidence="1" type="ORF">TNCV_2625961</name>
</gene>
<organism evidence="1 2">
    <name type="scientific">Trichonephila clavipes</name>
    <name type="common">Golden silk orbweaver</name>
    <name type="synonym">Nephila clavipes</name>
    <dbReference type="NCBI Taxonomy" id="2585209"/>
    <lineage>
        <taxon>Eukaryota</taxon>
        <taxon>Metazoa</taxon>
        <taxon>Ecdysozoa</taxon>
        <taxon>Arthropoda</taxon>
        <taxon>Chelicerata</taxon>
        <taxon>Arachnida</taxon>
        <taxon>Araneae</taxon>
        <taxon>Araneomorphae</taxon>
        <taxon>Entelegynae</taxon>
        <taxon>Araneoidea</taxon>
        <taxon>Nephilidae</taxon>
        <taxon>Trichonephila</taxon>
    </lineage>
</organism>